<sequence>MRRQDTIATGSSITRIASRLKEVALRVDNDPPRIREHIEAEIAELHEELDQLDAGQRAAPDVTGCYDEARPIALQMERLIIDISQYGTMIEQATAALDEPIDSNCPRRTRQWCGAPKVRRHMTPSLASPTETTTRRA</sequence>
<name>A0A7I7WTL9_MYCGU</name>
<dbReference type="Proteomes" id="UP000466187">
    <property type="component" value="Chromosome"/>
</dbReference>
<proteinExistence type="predicted"/>
<gene>
    <name evidence="1" type="ORF">MGAD_52090</name>
</gene>
<evidence type="ECO:0000313" key="1">
    <source>
        <dbReference type="EMBL" id="BBZ20874.1"/>
    </source>
</evidence>
<evidence type="ECO:0000313" key="2">
    <source>
        <dbReference type="Proteomes" id="UP000466187"/>
    </source>
</evidence>
<reference evidence="1 2" key="1">
    <citation type="journal article" date="2019" name="Emerg. Microbes Infect.">
        <title>Comprehensive subspecies identification of 175 nontuberculous mycobacteria species based on 7547 genomic profiles.</title>
        <authorList>
            <person name="Matsumoto Y."/>
            <person name="Kinjo T."/>
            <person name="Motooka D."/>
            <person name="Nabeya D."/>
            <person name="Jung N."/>
            <person name="Uechi K."/>
            <person name="Horii T."/>
            <person name="Iida T."/>
            <person name="Fujita J."/>
            <person name="Nakamura S."/>
        </authorList>
    </citation>
    <scope>NUCLEOTIDE SEQUENCE [LARGE SCALE GENOMIC DNA]</scope>
    <source>
        <strain evidence="1 2">JCM 12688</strain>
    </source>
</reference>
<accession>A0A7I7WTL9</accession>
<dbReference type="EMBL" id="AP022608">
    <property type="protein sequence ID" value="BBZ20874.1"/>
    <property type="molecule type" value="Genomic_DNA"/>
</dbReference>
<dbReference type="AlphaFoldDB" id="A0A7I7WTL9"/>
<organism evidence="1 2">
    <name type="scientific">Mycolicibacterium gadium</name>
    <name type="common">Mycobacterium gadium</name>
    <dbReference type="NCBI Taxonomy" id="1794"/>
    <lineage>
        <taxon>Bacteria</taxon>
        <taxon>Bacillati</taxon>
        <taxon>Actinomycetota</taxon>
        <taxon>Actinomycetes</taxon>
        <taxon>Mycobacteriales</taxon>
        <taxon>Mycobacteriaceae</taxon>
        <taxon>Mycolicibacterium</taxon>
    </lineage>
</organism>
<dbReference type="Pfam" id="PF11855">
    <property type="entry name" value="DUF3375"/>
    <property type="match status" value="1"/>
</dbReference>
<dbReference type="InterPro" id="IPR021804">
    <property type="entry name" value="DUF3375"/>
</dbReference>
<protein>
    <submittedName>
        <fullName evidence="1">Uncharacterized protein</fullName>
    </submittedName>
</protein>
<dbReference type="KEGG" id="mgad:MGAD_52090"/>